<dbReference type="EMBL" id="QPJT01000018">
    <property type="protein sequence ID" value="RCX13238.1"/>
    <property type="molecule type" value="Genomic_DNA"/>
</dbReference>
<accession>A0A369AY39</accession>
<dbReference type="AlphaFoldDB" id="A0A369AY39"/>
<dbReference type="Proteomes" id="UP000253034">
    <property type="component" value="Unassembled WGS sequence"/>
</dbReference>
<protein>
    <submittedName>
        <fullName evidence="2">Uncharacterized protein</fullName>
    </submittedName>
</protein>
<gene>
    <name evidence="2" type="ORF">DFR58_11856</name>
</gene>
<feature type="transmembrane region" description="Helical" evidence="1">
    <location>
        <begin position="20"/>
        <end position="44"/>
    </location>
</feature>
<organism evidence="2 3">
    <name type="scientific">Anaerobacterium chartisolvens</name>
    <dbReference type="NCBI Taxonomy" id="1297424"/>
    <lineage>
        <taxon>Bacteria</taxon>
        <taxon>Bacillati</taxon>
        <taxon>Bacillota</taxon>
        <taxon>Clostridia</taxon>
        <taxon>Eubacteriales</taxon>
        <taxon>Oscillospiraceae</taxon>
        <taxon>Anaerobacterium</taxon>
    </lineage>
</organism>
<reference evidence="2 3" key="1">
    <citation type="submission" date="2018-07" db="EMBL/GenBank/DDBJ databases">
        <title>Genomic Encyclopedia of Type Strains, Phase IV (KMG-IV): sequencing the most valuable type-strain genomes for metagenomic binning, comparative biology and taxonomic classification.</title>
        <authorList>
            <person name="Goeker M."/>
        </authorList>
    </citation>
    <scope>NUCLEOTIDE SEQUENCE [LARGE SCALE GENOMIC DNA]</scope>
    <source>
        <strain evidence="2 3">DSM 27016</strain>
    </source>
</reference>
<proteinExistence type="predicted"/>
<evidence type="ECO:0000313" key="3">
    <source>
        <dbReference type="Proteomes" id="UP000253034"/>
    </source>
</evidence>
<sequence length="58" mass="6261">MSMDNFKGTELTDEELMEMTGGASFASASNILVPPIMVVCYGILPFYGIPPITKESLC</sequence>
<evidence type="ECO:0000256" key="1">
    <source>
        <dbReference type="SAM" id="Phobius"/>
    </source>
</evidence>
<dbReference type="RefSeq" id="WP_170138174.1">
    <property type="nucleotide sequence ID" value="NZ_QPJT01000018.1"/>
</dbReference>
<keyword evidence="1" id="KW-0812">Transmembrane</keyword>
<keyword evidence="1" id="KW-0472">Membrane</keyword>
<evidence type="ECO:0000313" key="2">
    <source>
        <dbReference type="EMBL" id="RCX13238.1"/>
    </source>
</evidence>
<keyword evidence="3" id="KW-1185">Reference proteome</keyword>
<name>A0A369AY39_9FIRM</name>
<comment type="caution">
    <text evidence="2">The sequence shown here is derived from an EMBL/GenBank/DDBJ whole genome shotgun (WGS) entry which is preliminary data.</text>
</comment>
<keyword evidence="1" id="KW-1133">Transmembrane helix</keyword>